<evidence type="ECO:0000313" key="6">
    <source>
        <dbReference type="EMBL" id="WGS64357.1"/>
    </source>
</evidence>
<dbReference type="InterPro" id="IPR027417">
    <property type="entry name" value="P-loop_NTPase"/>
</dbReference>
<dbReference type="InterPro" id="IPR003593">
    <property type="entry name" value="AAA+_ATPase"/>
</dbReference>
<dbReference type="InterPro" id="IPR003439">
    <property type="entry name" value="ABC_transporter-like_ATP-bd"/>
</dbReference>
<evidence type="ECO:0000259" key="5">
    <source>
        <dbReference type="PROSITE" id="PS50893"/>
    </source>
</evidence>
<dbReference type="SMART" id="SM00382">
    <property type="entry name" value="AAA"/>
    <property type="match status" value="1"/>
</dbReference>
<evidence type="ECO:0000313" key="7">
    <source>
        <dbReference type="Proteomes" id="UP001232493"/>
    </source>
</evidence>
<organism evidence="6 7">
    <name type="scientific">Marinitoga aeolica</name>
    <dbReference type="NCBI Taxonomy" id="2809031"/>
    <lineage>
        <taxon>Bacteria</taxon>
        <taxon>Thermotogati</taxon>
        <taxon>Thermotogota</taxon>
        <taxon>Thermotogae</taxon>
        <taxon>Petrotogales</taxon>
        <taxon>Petrotogaceae</taxon>
        <taxon>Marinitoga</taxon>
    </lineage>
</organism>
<evidence type="ECO:0000256" key="4">
    <source>
        <dbReference type="ARBA" id="ARBA00022840"/>
    </source>
</evidence>
<dbReference type="Pfam" id="PF00005">
    <property type="entry name" value="ABC_tran"/>
    <property type="match status" value="1"/>
</dbReference>
<reference evidence="6 7" key="1">
    <citation type="submission" date="2021-02" db="EMBL/GenBank/DDBJ databases">
        <title>Characterization of Marinitoga sp. nov. str. BP5-C20A.</title>
        <authorList>
            <person name="Erauso G."/>
            <person name="Postec A."/>
        </authorList>
    </citation>
    <scope>NUCLEOTIDE SEQUENCE [LARGE SCALE GENOMIC DNA]</scope>
    <source>
        <strain evidence="6 7">BP5-C20A</strain>
    </source>
</reference>
<sequence length="310" mass="35431">MRNLLSVKNLKKVYKYKNKTIEAVRGISFEVNQGEIIAFLGPNGAGKTTTIKSICGLVLPTSGEINVCGYSPKKEPHKVAKKLGVILEGNRNILWKLDVVENIEYFAMRRGIGKKEAKKIAYELTEKLNLKDKIGIPTERLSRGMQQKVALGASLAHKPQLLLLDEPTLGLDYEASQFIVEYIKKLKYENKGILITTHQLDIAEKVADRILIIDKGKIIIDKNLDILKKEFQKKKLMISFEHNDLDLVKNKLSMYKNKYVLNADKKEIEIYFNDSIEIYEIIEILKPLKISKIHTHTPNLEEIFISIRGR</sequence>
<dbReference type="GO" id="GO:0005524">
    <property type="term" value="F:ATP binding"/>
    <property type="evidence" value="ECO:0007669"/>
    <property type="project" value="UniProtKB-KW"/>
</dbReference>
<keyword evidence="2" id="KW-0813">Transport</keyword>
<name>A0ABY8PNY5_9BACT</name>
<gene>
    <name evidence="6" type="ORF">JRV97_08245</name>
</gene>
<dbReference type="PANTHER" id="PTHR42711">
    <property type="entry name" value="ABC TRANSPORTER ATP-BINDING PROTEIN"/>
    <property type="match status" value="1"/>
</dbReference>
<evidence type="ECO:0000256" key="3">
    <source>
        <dbReference type="ARBA" id="ARBA00022741"/>
    </source>
</evidence>
<keyword evidence="3" id="KW-0547">Nucleotide-binding</keyword>
<keyword evidence="4 6" id="KW-0067">ATP-binding</keyword>
<protein>
    <submittedName>
        <fullName evidence="6">ABC transporter ATP-binding protein</fullName>
    </submittedName>
</protein>
<feature type="domain" description="ABC transporter" evidence="5">
    <location>
        <begin position="5"/>
        <end position="240"/>
    </location>
</feature>
<dbReference type="PANTHER" id="PTHR42711:SF5">
    <property type="entry name" value="ABC TRANSPORTER ATP-BINDING PROTEIN NATA"/>
    <property type="match status" value="1"/>
</dbReference>
<keyword evidence="7" id="KW-1185">Reference proteome</keyword>
<comment type="similarity">
    <text evidence="1">Belongs to the ABC transporter superfamily.</text>
</comment>
<dbReference type="SUPFAM" id="SSF52540">
    <property type="entry name" value="P-loop containing nucleoside triphosphate hydrolases"/>
    <property type="match status" value="1"/>
</dbReference>
<evidence type="ECO:0000256" key="1">
    <source>
        <dbReference type="ARBA" id="ARBA00005417"/>
    </source>
</evidence>
<dbReference type="Proteomes" id="UP001232493">
    <property type="component" value="Chromosome"/>
</dbReference>
<accession>A0ABY8PNY5</accession>
<evidence type="ECO:0000256" key="2">
    <source>
        <dbReference type="ARBA" id="ARBA00022448"/>
    </source>
</evidence>
<proteinExistence type="inferred from homology"/>
<dbReference type="Gene3D" id="3.40.50.300">
    <property type="entry name" value="P-loop containing nucleotide triphosphate hydrolases"/>
    <property type="match status" value="1"/>
</dbReference>
<dbReference type="RefSeq" id="WP_280997945.1">
    <property type="nucleotide sequence ID" value="NZ_CP069362.1"/>
</dbReference>
<dbReference type="PROSITE" id="PS50893">
    <property type="entry name" value="ABC_TRANSPORTER_2"/>
    <property type="match status" value="1"/>
</dbReference>
<dbReference type="InterPro" id="IPR050763">
    <property type="entry name" value="ABC_transporter_ATP-binding"/>
</dbReference>
<dbReference type="CDD" id="cd03230">
    <property type="entry name" value="ABC_DR_subfamily_A"/>
    <property type="match status" value="1"/>
</dbReference>
<dbReference type="EMBL" id="CP069362">
    <property type="protein sequence ID" value="WGS64357.1"/>
    <property type="molecule type" value="Genomic_DNA"/>
</dbReference>